<dbReference type="InterPro" id="IPR036259">
    <property type="entry name" value="MFS_trans_sf"/>
</dbReference>
<organism evidence="9 10">
    <name type="scientific">Lentinula lateritia</name>
    <dbReference type="NCBI Taxonomy" id="40482"/>
    <lineage>
        <taxon>Eukaryota</taxon>
        <taxon>Fungi</taxon>
        <taxon>Dikarya</taxon>
        <taxon>Basidiomycota</taxon>
        <taxon>Agaricomycotina</taxon>
        <taxon>Agaricomycetes</taxon>
        <taxon>Agaricomycetidae</taxon>
        <taxon>Agaricales</taxon>
        <taxon>Marasmiineae</taxon>
        <taxon>Omphalotaceae</taxon>
        <taxon>Lentinula</taxon>
    </lineage>
</organism>
<feature type="transmembrane region" description="Helical" evidence="7">
    <location>
        <begin position="647"/>
        <end position="669"/>
    </location>
</feature>
<keyword evidence="5 7" id="KW-0472">Membrane</keyword>
<dbReference type="SUPFAM" id="SSF103473">
    <property type="entry name" value="MFS general substrate transporter"/>
    <property type="match status" value="1"/>
</dbReference>
<reference evidence="9" key="2">
    <citation type="journal article" date="2023" name="Proc. Natl. Acad. Sci. U.S.A.">
        <title>A global phylogenomic analysis of the shiitake genus Lentinula.</title>
        <authorList>
            <person name="Sierra-Patev S."/>
            <person name="Min B."/>
            <person name="Naranjo-Ortiz M."/>
            <person name="Looney B."/>
            <person name="Konkel Z."/>
            <person name="Slot J.C."/>
            <person name="Sakamoto Y."/>
            <person name="Steenwyk J.L."/>
            <person name="Rokas A."/>
            <person name="Carro J."/>
            <person name="Camarero S."/>
            <person name="Ferreira P."/>
            <person name="Molpeceres G."/>
            <person name="Ruiz-Duenas F.J."/>
            <person name="Serrano A."/>
            <person name="Henrissat B."/>
            <person name="Drula E."/>
            <person name="Hughes K.W."/>
            <person name="Mata J.L."/>
            <person name="Ishikawa N.K."/>
            <person name="Vargas-Isla R."/>
            <person name="Ushijima S."/>
            <person name="Smith C.A."/>
            <person name="Donoghue J."/>
            <person name="Ahrendt S."/>
            <person name="Andreopoulos W."/>
            <person name="He G."/>
            <person name="LaButti K."/>
            <person name="Lipzen A."/>
            <person name="Ng V."/>
            <person name="Riley R."/>
            <person name="Sandor L."/>
            <person name="Barry K."/>
            <person name="Martinez A.T."/>
            <person name="Xiao Y."/>
            <person name="Gibbons J.G."/>
            <person name="Terashima K."/>
            <person name="Grigoriev I.V."/>
            <person name="Hibbett D."/>
        </authorList>
    </citation>
    <scope>NUCLEOTIDE SEQUENCE</scope>
    <source>
        <strain evidence="9">Sp2 HRB7682 ss15</strain>
    </source>
</reference>
<proteinExistence type="predicted"/>
<dbReference type="Gene3D" id="1.20.1250.20">
    <property type="entry name" value="MFS general substrate transporter like domains"/>
    <property type="match status" value="1"/>
</dbReference>
<feature type="transmembrane region" description="Helical" evidence="7">
    <location>
        <begin position="374"/>
        <end position="394"/>
    </location>
</feature>
<feature type="transmembrane region" description="Helical" evidence="7">
    <location>
        <begin position="512"/>
        <end position="530"/>
    </location>
</feature>
<dbReference type="Proteomes" id="UP001150238">
    <property type="component" value="Unassembled WGS sequence"/>
</dbReference>
<evidence type="ECO:0000256" key="2">
    <source>
        <dbReference type="ARBA" id="ARBA00022448"/>
    </source>
</evidence>
<dbReference type="GO" id="GO:0022857">
    <property type="term" value="F:transmembrane transporter activity"/>
    <property type="evidence" value="ECO:0007669"/>
    <property type="project" value="InterPro"/>
</dbReference>
<comment type="subcellular location">
    <subcellularLocation>
        <location evidence="1">Membrane</location>
        <topology evidence="1">Multi-pass membrane protein</topology>
    </subcellularLocation>
</comment>
<feature type="region of interest" description="Disordered" evidence="6">
    <location>
        <begin position="1"/>
        <end position="111"/>
    </location>
</feature>
<feature type="domain" description="Major facilitator superfamily (MFS) profile" evidence="8">
    <location>
        <begin position="220"/>
        <end position="673"/>
    </location>
</feature>
<dbReference type="AlphaFoldDB" id="A0A9W9AY55"/>
<evidence type="ECO:0000256" key="4">
    <source>
        <dbReference type="ARBA" id="ARBA00022989"/>
    </source>
</evidence>
<feature type="transmembrane region" description="Helical" evidence="7">
    <location>
        <begin position="258"/>
        <end position="278"/>
    </location>
</feature>
<comment type="caution">
    <text evidence="9">The sequence shown here is derived from an EMBL/GenBank/DDBJ whole genome shotgun (WGS) entry which is preliminary data.</text>
</comment>
<dbReference type="InterPro" id="IPR005829">
    <property type="entry name" value="Sugar_transporter_CS"/>
</dbReference>
<feature type="transmembrane region" description="Helical" evidence="7">
    <location>
        <begin position="439"/>
        <end position="457"/>
    </location>
</feature>
<evidence type="ECO:0000256" key="5">
    <source>
        <dbReference type="ARBA" id="ARBA00023136"/>
    </source>
</evidence>
<keyword evidence="2" id="KW-0813">Transport</keyword>
<sequence>MSPFDDIVTDNKEDYKLDNEFALDDESEDESPEPAAFPDSSNTGPSRERLGSFLRGRRGSSIAASENRKPRQGSMTSNISGFIRGRRGSSVVASERQKPGQGSMASNTGLPAVSSSYHGAVTNDSDLPPGYLIPSLLKSDHSLATRRMSRTTQIMNEEMNSPARDIAIPEPSYNYKRDGLTVALDTVPPTPATEIMAFEIEEIPDHRATGKIASWRGGIILGTACFAQLIDNIWMTSINIAVPHIAEEFNLEDGSQSWLVSAYTLTFGGFLLLAGVLSDRLGRRAMFTAGMLWMMAASIACGVARTGVQCIVFRALQGLGAAASVPSAIGVLSNFFVGNEKHRALSMFGAAGAVGFVVGLILGGILSGTLGWRYIFYIDAPIIGVLAVLGWFSFPKEKPNTGGRKPTLDLLGAGLGTSGIVLMTFALSQSEVSGWNKPIVVVTLIVSIVVLLGFTWAERKVQNPIMPTYLWKLPSFAGIWCAGFLLYCWWASVVYYLSLIAQEVLFLTPLNTGLYLIPMGAWGFVVSIATGRAVERFELKPLLVGGFFISAVGTLPAAFVKTGDLFWPLVFPTAIICVTGISIAYNVASIALVSAVPPVAKSLAGGLINTAFQIGSGFGLAITSLVYENVLQKQPNPTDPSSLMKGYQAALFTSCGLVGGSLLLSILTVRNGQQTVSSGMMVH</sequence>
<feature type="transmembrane region" description="Helical" evidence="7">
    <location>
        <begin position="285"/>
        <end position="305"/>
    </location>
</feature>
<keyword evidence="4 7" id="KW-1133">Transmembrane helix</keyword>
<feature type="compositionally biased region" description="Basic and acidic residues" evidence="6">
    <location>
        <begin position="9"/>
        <end position="19"/>
    </location>
</feature>
<feature type="transmembrane region" description="Helical" evidence="7">
    <location>
        <begin position="566"/>
        <end position="595"/>
    </location>
</feature>
<protein>
    <submittedName>
        <fullName evidence="9">Major facilitator superfamily domain-containing protein</fullName>
    </submittedName>
</protein>
<evidence type="ECO:0000256" key="7">
    <source>
        <dbReference type="SAM" id="Phobius"/>
    </source>
</evidence>
<evidence type="ECO:0000256" key="1">
    <source>
        <dbReference type="ARBA" id="ARBA00004141"/>
    </source>
</evidence>
<feature type="transmembrane region" description="Helical" evidence="7">
    <location>
        <begin position="311"/>
        <end position="337"/>
    </location>
</feature>
<keyword evidence="3 7" id="KW-0812">Transmembrane</keyword>
<feature type="transmembrane region" description="Helical" evidence="7">
    <location>
        <begin position="607"/>
        <end position="627"/>
    </location>
</feature>
<feature type="transmembrane region" description="Helical" evidence="7">
    <location>
        <begin position="406"/>
        <end position="427"/>
    </location>
</feature>
<dbReference type="GO" id="GO:0016020">
    <property type="term" value="C:membrane"/>
    <property type="evidence" value="ECO:0007669"/>
    <property type="project" value="UniProtKB-SubCell"/>
</dbReference>
<evidence type="ECO:0000256" key="6">
    <source>
        <dbReference type="SAM" id="MobiDB-lite"/>
    </source>
</evidence>
<reference evidence="9" key="1">
    <citation type="submission" date="2022-08" db="EMBL/GenBank/DDBJ databases">
        <authorList>
            <consortium name="DOE Joint Genome Institute"/>
            <person name="Min B."/>
            <person name="Riley R."/>
            <person name="Sierra-Patev S."/>
            <person name="Naranjo-Ortiz M."/>
            <person name="Looney B."/>
            <person name="Konkel Z."/>
            <person name="Slot J.C."/>
            <person name="Sakamoto Y."/>
            <person name="Steenwyk J.L."/>
            <person name="Rokas A."/>
            <person name="Carro J."/>
            <person name="Camarero S."/>
            <person name="Ferreira P."/>
            <person name="Molpeceres G."/>
            <person name="Ruiz-Duenas F.J."/>
            <person name="Serrano A."/>
            <person name="Henrissat B."/>
            <person name="Drula E."/>
            <person name="Hughes K.W."/>
            <person name="Mata J.L."/>
            <person name="Ishikawa N.K."/>
            <person name="Vargas-Isla R."/>
            <person name="Ushijima S."/>
            <person name="Smith C.A."/>
            <person name="Ahrendt S."/>
            <person name="Andreopoulos W."/>
            <person name="He G."/>
            <person name="Labutti K."/>
            <person name="Lipzen A."/>
            <person name="Ng V."/>
            <person name="Sandor L."/>
            <person name="Barry K."/>
            <person name="Martinez A.T."/>
            <person name="Xiao Y."/>
            <person name="Gibbons J.G."/>
            <person name="Terashima K."/>
            <person name="Hibbett D.S."/>
            <person name="Grigoriev I.V."/>
        </authorList>
    </citation>
    <scope>NUCLEOTIDE SEQUENCE</scope>
    <source>
        <strain evidence="9">Sp2 HRB7682 ss15</strain>
    </source>
</reference>
<dbReference type="PANTHER" id="PTHR42718">
    <property type="entry name" value="MAJOR FACILITATOR SUPERFAMILY MULTIDRUG TRANSPORTER MFSC"/>
    <property type="match status" value="1"/>
</dbReference>
<dbReference type="Gene3D" id="1.20.1720.10">
    <property type="entry name" value="Multidrug resistance protein D"/>
    <property type="match status" value="1"/>
</dbReference>
<dbReference type="InterPro" id="IPR020846">
    <property type="entry name" value="MFS_dom"/>
</dbReference>
<dbReference type="InterPro" id="IPR011701">
    <property type="entry name" value="MFS"/>
</dbReference>
<dbReference type="EMBL" id="JANVFS010000004">
    <property type="protein sequence ID" value="KAJ4493096.1"/>
    <property type="molecule type" value="Genomic_DNA"/>
</dbReference>
<accession>A0A9W9AY55</accession>
<evidence type="ECO:0000313" key="9">
    <source>
        <dbReference type="EMBL" id="KAJ4493096.1"/>
    </source>
</evidence>
<evidence type="ECO:0000313" key="10">
    <source>
        <dbReference type="Proteomes" id="UP001150238"/>
    </source>
</evidence>
<evidence type="ECO:0000256" key="3">
    <source>
        <dbReference type="ARBA" id="ARBA00022692"/>
    </source>
</evidence>
<gene>
    <name evidence="9" type="ORF">C8J55DRAFT_223862</name>
</gene>
<feature type="transmembrane region" description="Helical" evidence="7">
    <location>
        <begin position="469"/>
        <end position="492"/>
    </location>
</feature>
<dbReference type="PROSITE" id="PS50850">
    <property type="entry name" value="MFS"/>
    <property type="match status" value="1"/>
</dbReference>
<dbReference type="Pfam" id="PF07690">
    <property type="entry name" value="MFS_1"/>
    <property type="match status" value="1"/>
</dbReference>
<dbReference type="PANTHER" id="PTHR42718:SF9">
    <property type="entry name" value="MAJOR FACILITATOR SUPERFAMILY MULTIDRUG TRANSPORTER MFSC"/>
    <property type="match status" value="1"/>
</dbReference>
<dbReference type="PROSITE" id="PS00216">
    <property type="entry name" value="SUGAR_TRANSPORT_1"/>
    <property type="match status" value="1"/>
</dbReference>
<evidence type="ECO:0000259" key="8">
    <source>
        <dbReference type="PROSITE" id="PS50850"/>
    </source>
</evidence>
<feature type="transmembrane region" description="Helical" evidence="7">
    <location>
        <begin position="542"/>
        <end position="560"/>
    </location>
</feature>
<name>A0A9W9AY55_9AGAR</name>
<feature type="transmembrane region" description="Helical" evidence="7">
    <location>
        <begin position="344"/>
        <end position="368"/>
    </location>
</feature>
<feature type="compositionally biased region" description="Acidic residues" evidence="6">
    <location>
        <begin position="21"/>
        <end position="32"/>
    </location>
</feature>